<proteinExistence type="predicted"/>
<keyword evidence="1" id="KW-0805">Transcription regulation</keyword>
<evidence type="ECO:0000313" key="7">
    <source>
        <dbReference type="Proteomes" id="UP001524587"/>
    </source>
</evidence>
<dbReference type="PANTHER" id="PTHR47506">
    <property type="entry name" value="TRANSCRIPTIONAL REGULATORY PROTEIN"/>
    <property type="match status" value="1"/>
</dbReference>
<keyword evidence="3" id="KW-0804">Transcription</keyword>
<accession>A0ABT1W6S5</accession>
<keyword evidence="2" id="KW-0238">DNA-binding</keyword>
<dbReference type="Pfam" id="PF00440">
    <property type="entry name" value="TetR_N"/>
    <property type="match status" value="1"/>
</dbReference>
<dbReference type="InterPro" id="IPR001647">
    <property type="entry name" value="HTH_TetR"/>
</dbReference>
<feature type="domain" description="Tetracyclin repressor-like C-terminal" evidence="5">
    <location>
        <begin position="86"/>
        <end position="178"/>
    </location>
</feature>
<protein>
    <submittedName>
        <fullName evidence="6">TetR/AcrR family transcriptional regulator</fullName>
    </submittedName>
</protein>
<dbReference type="InterPro" id="IPR011075">
    <property type="entry name" value="TetR_C"/>
</dbReference>
<feature type="domain" description="HTH tetR-type" evidence="4">
    <location>
        <begin position="18"/>
        <end position="62"/>
    </location>
</feature>
<dbReference type="EMBL" id="JAMSKV010000006">
    <property type="protein sequence ID" value="MCQ8278579.1"/>
    <property type="molecule type" value="Genomic_DNA"/>
</dbReference>
<comment type="caution">
    <text evidence="6">The sequence shown here is derived from an EMBL/GenBank/DDBJ whole genome shotgun (WGS) entry which is preliminary data.</text>
</comment>
<evidence type="ECO:0000313" key="6">
    <source>
        <dbReference type="EMBL" id="MCQ8278579.1"/>
    </source>
</evidence>
<evidence type="ECO:0000256" key="2">
    <source>
        <dbReference type="ARBA" id="ARBA00023125"/>
    </source>
</evidence>
<evidence type="ECO:0000256" key="1">
    <source>
        <dbReference type="ARBA" id="ARBA00023015"/>
    </source>
</evidence>
<reference evidence="6 7" key="1">
    <citation type="submission" date="2022-06" db="EMBL/GenBank/DDBJ databases">
        <title>Endosaccharibacter gen. nov., sp. nov., endophytic bacteria isolated from sugarcane.</title>
        <authorList>
            <person name="Pitiwittayakul N."/>
            <person name="Yukphan P."/>
            <person name="Charoenyingcharoen P."/>
            <person name="Tanasupawat S."/>
        </authorList>
    </citation>
    <scope>NUCLEOTIDE SEQUENCE [LARGE SCALE GENOMIC DNA]</scope>
    <source>
        <strain evidence="6 7">KSS8</strain>
    </source>
</reference>
<sequence length="214" mass="22822">MVRTGRPRGFDRDEAVQEAMLLFWEHGFEGTSLDRLRRAMGGISSASFYAAFSSKQSLYREALQRYLSSHGQVMAALRDPALSPRRRIEQALRGSAAMQTEAGHPGGCMVALSATIGSGEDAEARALTEAERASNRQAIAACVREAVESGELDADIDVTGLSTLLEGLLIGLSIQARDGVPATAIDAAVTAALSAWDSHRRPGIQPSPKRKRGG</sequence>
<gene>
    <name evidence="6" type="ORF">NFI95_08955</name>
</gene>
<name>A0ABT1W6S5_9PROT</name>
<dbReference type="PANTHER" id="PTHR47506:SF1">
    <property type="entry name" value="HTH-TYPE TRANSCRIPTIONAL REGULATOR YJDC"/>
    <property type="match status" value="1"/>
</dbReference>
<organism evidence="6 7">
    <name type="scientific">Endosaccharibacter trunci</name>
    <dbReference type="NCBI Taxonomy" id="2812733"/>
    <lineage>
        <taxon>Bacteria</taxon>
        <taxon>Pseudomonadati</taxon>
        <taxon>Pseudomonadota</taxon>
        <taxon>Alphaproteobacteria</taxon>
        <taxon>Acetobacterales</taxon>
        <taxon>Acetobacteraceae</taxon>
        <taxon>Endosaccharibacter</taxon>
    </lineage>
</organism>
<dbReference type="Gene3D" id="1.10.10.60">
    <property type="entry name" value="Homeodomain-like"/>
    <property type="match status" value="1"/>
</dbReference>
<dbReference type="InterPro" id="IPR036271">
    <property type="entry name" value="Tet_transcr_reg_TetR-rel_C_sf"/>
</dbReference>
<dbReference type="SUPFAM" id="SSF46689">
    <property type="entry name" value="Homeodomain-like"/>
    <property type="match status" value="1"/>
</dbReference>
<dbReference type="Gene3D" id="1.10.357.10">
    <property type="entry name" value="Tetracycline Repressor, domain 2"/>
    <property type="match status" value="1"/>
</dbReference>
<dbReference type="Pfam" id="PF16925">
    <property type="entry name" value="TetR_C_13"/>
    <property type="match status" value="1"/>
</dbReference>
<keyword evidence="7" id="KW-1185">Reference proteome</keyword>
<dbReference type="InterPro" id="IPR009057">
    <property type="entry name" value="Homeodomain-like_sf"/>
</dbReference>
<dbReference type="RefSeq" id="WP_422864055.1">
    <property type="nucleotide sequence ID" value="NZ_JAMSKV010000006.1"/>
</dbReference>
<dbReference type="SUPFAM" id="SSF48498">
    <property type="entry name" value="Tetracyclin repressor-like, C-terminal domain"/>
    <property type="match status" value="1"/>
</dbReference>
<evidence type="ECO:0000256" key="3">
    <source>
        <dbReference type="ARBA" id="ARBA00023163"/>
    </source>
</evidence>
<evidence type="ECO:0000259" key="4">
    <source>
        <dbReference type="Pfam" id="PF00440"/>
    </source>
</evidence>
<dbReference type="Proteomes" id="UP001524587">
    <property type="component" value="Unassembled WGS sequence"/>
</dbReference>
<evidence type="ECO:0000259" key="5">
    <source>
        <dbReference type="Pfam" id="PF16925"/>
    </source>
</evidence>